<keyword evidence="3 4" id="KW-0238">DNA-binding</keyword>
<dbReference type="InterPro" id="IPR011010">
    <property type="entry name" value="DNA_brk_join_enz"/>
</dbReference>
<dbReference type="Pfam" id="PF13356">
    <property type="entry name" value="Arm-DNA-bind_3"/>
    <property type="match status" value="1"/>
</dbReference>
<dbReference type="InterPro" id="IPR044068">
    <property type="entry name" value="CB"/>
</dbReference>
<evidence type="ECO:0000256" key="3">
    <source>
        <dbReference type="ARBA" id="ARBA00023125"/>
    </source>
</evidence>
<evidence type="ECO:0000259" key="5">
    <source>
        <dbReference type="PROSITE" id="PS51900"/>
    </source>
</evidence>
<dbReference type="InterPro" id="IPR050808">
    <property type="entry name" value="Phage_Integrase"/>
</dbReference>
<reference evidence="6 7" key="1">
    <citation type="submission" date="2017-02" db="EMBL/GenBank/DDBJ databases">
        <title>Genomic diversity within the haloalkaliphilic genus Thioalkalivibrio.</title>
        <authorList>
            <person name="Ahn A.-C."/>
            <person name="Meier-Kolthoff J."/>
            <person name="Overmars L."/>
            <person name="Richter M."/>
            <person name="Woyke T."/>
            <person name="Sorokin D.Y."/>
            <person name="Muyzer G."/>
        </authorList>
    </citation>
    <scope>NUCLEOTIDE SEQUENCE [LARGE SCALE GENOMIC DNA]</scope>
    <source>
        <strain evidence="6 7">HL17</strain>
    </source>
</reference>
<dbReference type="PANTHER" id="PTHR30629:SF2">
    <property type="entry name" value="PROPHAGE INTEGRASE INTS-RELATED"/>
    <property type="match status" value="1"/>
</dbReference>
<dbReference type="Gene3D" id="1.10.150.130">
    <property type="match status" value="1"/>
</dbReference>
<proteinExistence type="inferred from homology"/>
<feature type="non-terminal residue" evidence="6">
    <location>
        <position position="228"/>
    </location>
</feature>
<accession>A0A1V3A1U4</accession>
<dbReference type="PROSITE" id="PS51900">
    <property type="entry name" value="CB"/>
    <property type="match status" value="1"/>
</dbReference>
<dbReference type="GO" id="GO:0003677">
    <property type="term" value="F:DNA binding"/>
    <property type="evidence" value="ECO:0007669"/>
    <property type="project" value="UniProtKB-UniRule"/>
</dbReference>
<comment type="caution">
    <text evidence="6">The sequence shown here is derived from an EMBL/GenBank/DDBJ whole genome shotgun (WGS) entry which is preliminary data.</text>
</comment>
<evidence type="ECO:0000313" key="7">
    <source>
        <dbReference type="Proteomes" id="UP000189177"/>
    </source>
</evidence>
<dbReference type="Proteomes" id="UP000189177">
    <property type="component" value="Unassembled WGS sequence"/>
</dbReference>
<dbReference type="AlphaFoldDB" id="A0A1V3A1U4"/>
<dbReference type="InterPro" id="IPR038488">
    <property type="entry name" value="Integrase_DNA-bd_sf"/>
</dbReference>
<dbReference type="Gene3D" id="3.30.160.390">
    <property type="entry name" value="Integrase, DNA-binding domain"/>
    <property type="match status" value="1"/>
</dbReference>
<evidence type="ECO:0000256" key="4">
    <source>
        <dbReference type="PROSITE-ProRule" id="PRU01248"/>
    </source>
</evidence>
<dbReference type="RefSeq" id="WP_143592219.1">
    <property type="nucleotide sequence ID" value="NZ_MUZR01000003.1"/>
</dbReference>
<sequence length="228" mass="25554">MPLTDTGVRQAKPADKTYKVSDEKGLYLEVTPSGGKRWRLKYRFGGKEKRISLGTYPDTKLKGARKKRNEARDLLDEGIDPSAHKQAEKAAQTVAAATTFEAVAREWYETKHTQEVTESHAHRNLRRLERLAFPALGRRPIAEITAPEVLQVLRRVANQGHTETAHRVKALTGQVMRYAIATGRAERDVTADLRDALAPASTKHHAAVVDPEEVGPLLRAIESYCRKW</sequence>
<keyword evidence="2" id="KW-0229">DNA integration</keyword>
<dbReference type="EMBL" id="MUZR01000003">
    <property type="protein sequence ID" value="OOC11330.1"/>
    <property type="molecule type" value="Genomic_DNA"/>
</dbReference>
<dbReference type="Pfam" id="PF22022">
    <property type="entry name" value="Phage_int_M"/>
    <property type="match status" value="1"/>
</dbReference>
<evidence type="ECO:0000256" key="2">
    <source>
        <dbReference type="ARBA" id="ARBA00022908"/>
    </source>
</evidence>
<dbReference type="InterPro" id="IPR010998">
    <property type="entry name" value="Integrase_recombinase_N"/>
</dbReference>
<dbReference type="InterPro" id="IPR025166">
    <property type="entry name" value="Integrase_DNA_bind_dom"/>
</dbReference>
<comment type="similarity">
    <text evidence="1">Belongs to the 'phage' integrase family.</text>
</comment>
<dbReference type="InterPro" id="IPR053876">
    <property type="entry name" value="Phage_int_M"/>
</dbReference>
<dbReference type="PANTHER" id="PTHR30629">
    <property type="entry name" value="PROPHAGE INTEGRASE"/>
    <property type="match status" value="1"/>
</dbReference>
<dbReference type="OrthoDB" id="9795573at2"/>
<evidence type="ECO:0000256" key="1">
    <source>
        <dbReference type="ARBA" id="ARBA00008857"/>
    </source>
</evidence>
<gene>
    <name evidence="6" type="ORF">B1A74_00715</name>
</gene>
<dbReference type="GO" id="GO:0015074">
    <property type="term" value="P:DNA integration"/>
    <property type="evidence" value="ECO:0007669"/>
    <property type="project" value="UniProtKB-KW"/>
</dbReference>
<protein>
    <submittedName>
        <fullName evidence="6">Integrase</fullName>
    </submittedName>
</protein>
<feature type="domain" description="Core-binding (CB)" evidence="5">
    <location>
        <begin position="98"/>
        <end position="180"/>
    </location>
</feature>
<dbReference type="SUPFAM" id="SSF56349">
    <property type="entry name" value="DNA breaking-rejoining enzymes"/>
    <property type="match status" value="1"/>
</dbReference>
<keyword evidence="7" id="KW-1185">Reference proteome</keyword>
<organism evidence="6 7">
    <name type="scientific">Thioalkalivibrio halophilus</name>
    <dbReference type="NCBI Taxonomy" id="252474"/>
    <lineage>
        <taxon>Bacteria</taxon>
        <taxon>Pseudomonadati</taxon>
        <taxon>Pseudomonadota</taxon>
        <taxon>Gammaproteobacteria</taxon>
        <taxon>Chromatiales</taxon>
        <taxon>Ectothiorhodospiraceae</taxon>
        <taxon>Thioalkalivibrio</taxon>
    </lineage>
</organism>
<name>A0A1V3A1U4_9GAMM</name>
<evidence type="ECO:0000313" key="6">
    <source>
        <dbReference type="EMBL" id="OOC11330.1"/>
    </source>
</evidence>